<organism evidence="1">
    <name type="scientific">Eimeria tenella</name>
    <name type="common">Coccidian parasite</name>
    <dbReference type="NCBI Taxonomy" id="5802"/>
    <lineage>
        <taxon>Eukaryota</taxon>
        <taxon>Sar</taxon>
        <taxon>Alveolata</taxon>
        <taxon>Apicomplexa</taxon>
        <taxon>Conoidasida</taxon>
        <taxon>Coccidia</taxon>
        <taxon>Eucoccidiorida</taxon>
        <taxon>Eimeriorina</taxon>
        <taxon>Eimeriidae</taxon>
        <taxon>Eimeria</taxon>
    </lineage>
</organism>
<dbReference type="EMBL" id="AY217738">
    <property type="protein sequence ID" value="AAO40240.1"/>
    <property type="molecule type" value="Genomic_DNA"/>
</dbReference>
<dbReference type="AlphaFoldDB" id="Q7YN65"/>
<dbReference type="GeneID" id="1263695"/>
<name>Q7YN65_EIMTE</name>
<reference evidence="1" key="1">
    <citation type="journal article" date="2003" name="Gene">
        <title>Apicoplast genome of the coccidian Eimeria tenella.</title>
        <authorList>
            <person name="Cai X."/>
            <person name="Fuller A.L."/>
            <person name="McDougald L.R."/>
            <person name="Zhu G."/>
        </authorList>
    </citation>
    <scope>NUCLEOTIDE SEQUENCE</scope>
</reference>
<protein>
    <submittedName>
        <fullName evidence="1">ORF-F</fullName>
    </submittedName>
</protein>
<proteinExistence type="predicted"/>
<accession>Q7YN65</accession>
<evidence type="ECO:0000313" key="1">
    <source>
        <dbReference type="EMBL" id="AAO40240.1"/>
    </source>
</evidence>
<keyword evidence="1" id="KW-0934">Plastid</keyword>
<sequence>MKKNMFFEFLPTLLKLKFINKFNNFDSDSKINKKISKKQYKGIIKLIKQYRYLNISSLKIIKFIKVK</sequence>
<keyword evidence="1" id="KW-0933">Apicoplast</keyword>
<dbReference type="VEuPathDB" id="ToxoDB:ETH2_API04200"/>
<geneLocation type="apicoplast" evidence="1"/>
<dbReference type="RefSeq" id="NP_852639.1">
    <property type="nucleotide sequence ID" value="NC_004823.1"/>
</dbReference>